<keyword evidence="2" id="KW-1185">Reference proteome</keyword>
<name>A0A166ALT5_EXIGL</name>
<dbReference type="EMBL" id="KV425993">
    <property type="protein sequence ID" value="KZV93229.1"/>
    <property type="molecule type" value="Genomic_DNA"/>
</dbReference>
<dbReference type="Gene3D" id="1.20.1280.50">
    <property type="match status" value="1"/>
</dbReference>
<dbReference type="AlphaFoldDB" id="A0A166ALT5"/>
<gene>
    <name evidence="1" type="ORF">EXIGLDRAFT_835869</name>
</gene>
<evidence type="ECO:0000313" key="1">
    <source>
        <dbReference type="EMBL" id="KZV93229.1"/>
    </source>
</evidence>
<organism evidence="1 2">
    <name type="scientific">Exidia glandulosa HHB12029</name>
    <dbReference type="NCBI Taxonomy" id="1314781"/>
    <lineage>
        <taxon>Eukaryota</taxon>
        <taxon>Fungi</taxon>
        <taxon>Dikarya</taxon>
        <taxon>Basidiomycota</taxon>
        <taxon>Agaricomycotina</taxon>
        <taxon>Agaricomycetes</taxon>
        <taxon>Auriculariales</taxon>
        <taxon>Exidiaceae</taxon>
        <taxon>Exidia</taxon>
    </lineage>
</organism>
<dbReference type="InterPro" id="IPR036047">
    <property type="entry name" value="F-box-like_dom_sf"/>
</dbReference>
<evidence type="ECO:0000313" key="2">
    <source>
        <dbReference type="Proteomes" id="UP000077266"/>
    </source>
</evidence>
<dbReference type="Proteomes" id="UP000077266">
    <property type="component" value="Unassembled WGS sequence"/>
</dbReference>
<dbReference type="InParanoid" id="A0A166ALT5"/>
<accession>A0A166ALT5</accession>
<reference evidence="1 2" key="1">
    <citation type="journal article" date="2016" name="Mol. Biol. Evol.">
        <title>Comparative Genomics of Early-Diverging Mushroom-Forming Fungi Provides Insights into the Origins of Lignocellulose Decay Capabilities.</title>
        <authorList>
            <person name="Nagy L.G."/>
            <person name="Riley R."/>
            <person name="Tritt A."/>
            <person name="Adam C."/>
            <person name="Daum C."/>
            <person name="Floudas D."/>
            <person name="Sun H."/>
            <person name="Yadav J.S."/>
            <person name="Pangilinan J."/>
            <person name="Larsson K.H."/>
            <person name="Matsuura K."/>
            <person name="Barry K."/>
            <person name="Labutti K."/>
            <person name="Kuo R."/>
            <person name="Ohm R.A."/>
            <person name="Bhattacharya S.S."/>
            <person name="Shirouzu T."/>
            <person name="Yoshinaga Y."/>
            <person name="Martin F.M."/>
            <person name="Grigoriev I.V."/>
            <person name="Hibbett D.S."/>
        </authorList>
    </citation>
    <scope>NUCLEOTIDE SEQUENCE [LARGE SCALE GENOMIC DNA]</scope>
    <source>
        <strain evidence="1 2">HHB12029</strain>
    </source>
</reference>
<protein>
    <submittedName>
        <fullName evidence="1">Uncharacterized protein</fullName>
    </submittedName>
</protein>
<dbReference type="SUPFAM" id="SSF81383">
    <property type="entry name" value="F-box domain"/>
    <property type="match status" value="1"/>
</dbReference>
<sequence>MPAIDLIDAQTEAYYTLYSHLGFRVSPVRAPSVHRSMLQAVSFIARRVNDHTPMSRLPRELFCSVFSLYIYLGDVVQATGVCHVWRNALLHTPSVWALFSNYQMPCPPGTIPRLLALSSNLPLHLDLEATESNWKEVCDCIEANMHRCISLAATFNTSKASWCLTQVLCSNPAPILKTFKMYDSNAWFNDPWDRQWDGIRDADVLFAGQAPALELVKMHTNLSDGIRYRTAFRTVKRLRIQTTSTDVLSARRLVDIFALFPCLEIFAIEVDIWHNADNAPLVTLPSSLTDLLLETTNTTSSLSTIMRCINSDNLLGLRGKLSKDCSPEQALELLRYMLRNTKPTTLDISWGSSDLLEVYGYWKRNRDATDNEEFERGASHVPLSAIRDLPSESFESVTWLAVTEDILSSEDIDIPEIPSVTRLTVRLLYAPVHAILGEFSMFLLPPSRIFAFPLLNKLEIRAAPVSETQSGGYTTWLTPDLIYIFIQQHLRYQAARIDQFILRGAKLVESRIEDVAKLLALIDTYEWRQGRVYVPSRDDAVRHWE</sequence>
<dbReference type="OrthoDB" id="2305498at2759"/>
<proteinExistence type="predicted"/>